<evidence type="ECO:0000256" key="1">
    <source>
        <dbReference type="SAM" id="MobiDB-lite"/>
    </source>
</evidence>
<gene>
    <name evidence="2" type="ORF">PISL3812_09921</name>
</gene>
<feature type="region of interest" description="Disordered" evidence="1">
    <location>
        <begin position="243"/>
        <end position="288"/>
    </location>
</feature>
<feature type="region of interest" description="Disordered" evidence="1">
    <location>
        <begin position="57"/>
        <end position="130"/>
    </location>
</feature>
<dbReference type="EMBL" id="CVMT01000021">
    <property type="protein sequence ID" value="CRG92850.1"/>
    <property type="molecule type" value="Genomic_DNA"/>
</dbReference>
<feature type="compositionally biased region" description="Pro residues" evidence="1">
    <location>
        <begin position="111"/>
        <end position="127"/>
    </location>
</feature>
<dbReference type="OMA" id="HIFRIME"/>
<name>A0A0U1MCV9_TALIS</name>
<dbReference type="OrthoDB" id="4493865at2759"/>
<evidence type="ECO:0000313" key="2">
    <source>
        <dbReference type="EMBL" id="CRG92850.1"/>
    </source>
</evidence>
<dbReference type="AlphaFoldDB" id="A0A0U1MCV9"/>
<proteinExistence type="predicted"/>
<reference evidence="2 3" key="1">
    <citation type="submission" date="2015-04" db="EMBL/GenBank/DDBJ databases">
        <authorList>
            <person name="Syromyatnikov M.Y."/>
            <person name="Popov V.N."/>
        </authorList>
    </citation>
    <scope>NUCLEOTIDE SEQUENCE [LARGE SCALE GENOMIC DNA]</scope>
    <source>
        <strain evidence="2">WF-38-12</strain>
    </source>
</reference>
<keyword evidence="3" id="KW-1185">Reference proteome</keyword>
<protein>
    <submittedName>
        <fullName evidence="2">Uncharacterized protein</fullName>
    </submittedName>
</protein>
<accession>A0A0U1MCV9</accession>
<sequence>MEMSNYQRRLACPAVVSLNEASMLAAAAAIPPRQLRSGRIRLMPTLARDQQLADSPLVFGDDEFDGETGFQLPGPSSASPSPAPLLSPVRSPSPARPPSPATAPAAETAPVPAPATPERAMPPPPTPQNASVRRVLEVEFDRAQLANQTRVPWLWSPTGSKTGEPYEPTAEGKWWYDWAHEFQGSPNVRSNVGRIMETELGVQLFGEDRCTGCQQSNRECWIYSEKGRQQVKNPGSACTRCRVDPATPGCSLSNRRPARKRSPGPPPPPRFILPKGGGPDPDAGGCVA</sequence>
<evidence type="ECO:0000313" key="3">
    <source>
        <dbReference type="Proteomes" id="UP000054383"/>
    </source>
</evidence>
<feature type="compositionally biased region" description="Low complexity" evidence="1">
    <location>
        <begin position="75"/>
        <end position="93"/>
    </location>
</feature>
<organism evidence="2 3">
    <name type="scientific">Talaromyces islandicus</name>
    <name type="common">Penicillium islandicum</name>
    <dbReference type="NCBI Taxonomy" id="28573"/>
    <lineage>
        <taxon>Eukaryota</taxon>
        <taxon>Fungi</taxon>
        <taxon>Dikarya</taxon>
        <taxon>Ascomycota</taxon>
        <taxon>Pezizomycotina</taxon>
        <taxon>Eurotiomycetes</taxon>
        <taxon>Eurotiomycetidae</taxon>
        <taxon>Eurotiales</taxon>
        <taxon>Trichocomaceae</taxon>
        <taxon>Talaromyces</taxon>
        <taxon>Talaromyces sect. Islandici</taxon>
    </lineage>
</organism>
<dbReference type="Proteomes" id="UP000054383">
    <property type="component" value="Unassembled WGS sequence"/>
</dbReference>